<keyword evidence="10" id="KW-1133">Transmembrane helix</keyword>
<dbReference type="CDD" id="cd00192">
    <property type="entry name" value="PTKc"/>
    <property type="match status" value="1"/>
</dbReference>
<keyword evidence="3" id="KW-0808">Transferase</keyword>
<dbReference type="GO" id="GO:0012505">
    <property type="term" value="C:endomembrane system"/>
    <property type="evidence" value="ECO:0007669"/>
    <property type="project" value="UniProtKB-SubCell"/>
</dbReference>
<name>A0A1I7UCE2_9PELO</name>
<dbReference type="GO" id="GO:0004714">
    <property type="term" value="F:transmembrane receptor protein tyrosine kinase activity"/>
    <property type="evidence" value="ECO:0007669"/>
    <property type="project" value="UniProtKB-EC"/>
</dbReference>
<dbReference type="GO" id="GO:0007169">
    <property type="term" value="P:cell surface receptor protein tyrosine kinase signaling pathway"/>
    <property type="evidence" value="ECO:0007669"/>
    <property type="project" value="TreeGrafter"/>
</dbReference>
<evidence type="ECO:0000256" key="11">
    <source>
        <dbReference type="SAM" id="SignalP"/>
    </source>
</evidence>
<dbReference type="Proteomes" id="UP000095282">
    <property type="component" value="Unplaced"/>
</dbReference>
<dbReference type="GO" id="GO:0043235">
    <property type="term" value="C:receptor complex"/>
    <property type="evidence" value="ECO:0007669"/>
    <property type="project" value="TreeGrafter"/>
</dbReference>
<dbReference type="SMART" id="SM00219">
    <property type="entry name" value="TyrKc"/>
    <property type="match status" value="1"/>
</dbReference>
<keyword evidence="7 10" id="KW-0472">Membrane</keyword>
<proteinExistence type="predicted"/>
<evidence type="ECO:0000256" key="4">
    <source>
        <dbReference type="ARBA" id="ARBA00022741"/>
    </source>
</evidence>
<dbReference type="Gene3D" id="1.10.510.10">
    <property type="entry name" value="Transferase(Phosphotransferase) domain 1"/>
    <property type="match status" value="1"/>
</dbReference>
<evidence type="ECO:0000256" key="6">
    <source>
        <dbReference type="ARBA" id="ARBA00022840"/>
    </source>
</evidence>
<dbReference type="InterPro" id="IPR011009">
    <property type="entry name" value="Kinase-like_dom_sf"/>
</dbReference>
<evidence type="ECO:0000313" key="13">
    <source>
        <dbReference type="Proteomes" id="UP000095282"/>
    </source>
</evidence>
<evidence type="ECO:0000256" key="7">
    <source>
        <dbReference type="ARBA" id="ARBA00023136"/>
    </source>
</evidence>
<keyword evidence="11" id="KW-0732">Signal</keyword>
<evidence type="ECO:0000256" key="1">
    <source>
        <dbReference type="ARBA" id="ARBA00004308"/>
    </source>
</evidence>
<evidence type="ECO:0000313" key="14">
    <source>
        <dbReference type="WBParaSite" id="Csp11.Scaffold629.g7917.t1"/>
    </source>
</evidence>
<keyword evidence="13" id="KW-1185">Reference proteome</keyword>
<dbReference type="FunFam" id="1.10.510.10:FF:001512">
    <property type="entry name" value="Receptor tyrosine-protein kinase erbB-2"/>
    <property type="match status" value="1"/>
</dbReference>
<evidence type="ECO:0000256" key="8">
    <source>
        <dbReference type="ARBA" id="ARBA00023137"/>
    </source>
</evidence>
<dbReference type="GO" id="GO:0005524">
    <property type="term" value="F:ATP binding"/>
    <property type="evidence" value="ECO:0007669"/>
    <property type="project" value="UniProtKB-KW"/>
</dbReference>
<reference evidence="14" key="1">
    <citation type="submission" date="2016-11" db="UniProtKB">
        <authorList>
            <consortium name="WormBaseParasite"/>
        </authorList>
    </citation>
    <scope>IDENTIFICATION</scope>
</reference>
<dbReference type="InterPro" id="IPR050122">
    <property type="entry name" value="RTK"/>
</dbReference>
<keyword evidence="8" id="KW-0829">Tyrosine-protein kinase</keyword>
<dbReference type="InterPro" id="IPR001245">
    <property type="entry name" value="Ser-Thr/Tyr_kinase_cat_dom"/>
</dbReference>
<evidence type="ECO:0000256" key="5">
    <source>
        <dbReference type="ARBA" id="ARBA00022777"/>
    </source>
</evidence>
<dbReference type="InterPro" id="IPR008266">
    <property type="entry name" value="Tyr_kinase_AS"/>
</dbReference>
<feature type="chain" id="PRO_5009308698" description="receptor protein-tyrosine kinase" evidence="11">
    <location>
        <begin position="20"/>
        <end position="474"/>
    </location>
</feature>
<dbReference type="eggNOG" id="KOG0200">
    <property type="taxonomic scope" value="Eukaryota"/>
</dbReference>
<dbReference type="STRING" id="1561998.A0A1I7UCE2"/>
<dbReference type="GO" id="GO:0005886">
    <property type="term" value="C:plasma membrane"/>
    <property type="evidence" value="ECO:0007669"/>
    <property type="project" value="TreeGrafter"/>
</dbReference>
<keyword evidence="10" id="KW-0812">Transmembrane</keyword>
<keyword evidence="4" id="KW-0547">Nucleotide-binding</keyword>
<feature type="domain" description="Protein kinase" evidence="12">
    <location>
        <begin position="134"/>
        <end position="440"/>
    </location>
</feature>
<dbReference type="PROSITE" id="PS00109">
    <property type="entry name" value="PROTEIN_KINASE_TYR"/>
    <property type="match status" value="1"/>
</dbReference>
<dbReference type="Pfam" id="PF07714">
    <property type="entry name" value="PK_Tyr_Ser-Thr"/>
    <property type="match status" value="1"/>
</dbReference>
<keyword evidence="5" id="KW-0418">Kinase</keyword>
<keyword evidence="6" id="KW-0067">ATP-binding</keyword>
<dbReference type="InterPro" id="IPR000719">
    <property type="entry name" value="Prot_kinase_dom"/>
</dbReference>
<evidence type="ECO:0000256" key="10">
    <source>
        <dbReference type="SAM" id="Phobius"/>
    </source>
</evidence>
<comment type="catalytic activity">
    <reaction evidence="9">
        <text>L-tyrosyl-[protein] + ATP = O-phospho-L-tyrosyl-[protein] + ADP + H(+)</text>
        <dbReference type="Rhea" id="RHEA:10596"/>
        <dbReference type="Rhea" id="RHEA-COMP:10136"/>
        <dbReference type="Rhea" id="RHEA-COMP:20101"/>
        <dbReference type="ChEBI" id="CHEBI:15378"/>
        <dbReference type="ChEBI" id="CHEBI:30616"/>
        <dbReference type="ChEBI" id="CHEBI:46858"/>
        <dbReference type="ChEBI" id="CHEBI:61978"/>
        <dbReference type="ChEBI" id="CHEBI:456216"/>
        <dbReference type="EC" id="2.7.10.1"/>
    </reaction>
</comment>
<dbReference type="PANTHER" id="PTHR24416">
    <property type="entry name" value="TYROSINE-PROTEIN KINASE RECEPTOR"/>
    <property type="match status" value="1"/>
</dbReference>
<evidence type="ECO:0000256" key="9">
    <source>
        <dbReference type="ARBA" id="ARBA00051243"/>
    </source>
</evidence>
<comment type="subcellular location">
    <subcellularLocation>
        <location evidence="1">Endomembrane system</location>
    </subcellularLocation>
</comment>
<evidence type="ECO:0000256" key="2">
    <source>
        <dbReference type="ARBA" id="ARBA00011902"/>
    </source>
</evidence>
<dbReference type="AlphaFoldDB" id="A0A1I7UCE2"/>
<dbReference type="SUPFAM" id="SSF56112">
    <property type="entry name" value="Protein kinase-like (PK-like)"/>
    <property type="match status" value="1"/>
</dbReference>
<dbReference type="InterPro" id="IPR020635">
    <property type="entry name" value="Tyr_kinase_cat_dom"/>
</dbReference>
<dbReference type="WBParaSite" id="Csp11.Scaffold629.g7917.t1">
    <property type="protein sequence ID" value="Csp11.Scaffold629.g7917.t1"/>
    <property type="gene ID" value="Csp11.Scaffold629.g7917"/>
</dbReference>
<accession>A0A1I7UCE2</accession>
<evidence type="ECO:0000256" key="3">
    <source>
        <dbReference type="ARBA" id="ARBA00022679"/>
    </source>
</evidence>
<dbReference type="GO" id="GO:0061564">
    <property type="term" value="P:axon development"/>
    <property type="evidence" value="ECO:0007669"/>
    <property type="project" value="UniProtKB-ARBA"/>
</dbReference>
<dbReference type="Gene3D" id="3.30.200.20">
    <property type="entry name" value="Phosphorylase Kinase, domain 1"/>
    <property type="match status" value="1"/>
</dbReference>
<protein>
    <recommendedName>
        <fullName evidence="2">receptor protein-tyrosine kinase</fullName>
        <ecNumber evidence="2">2.7.10.1</ecNumber>
    </recommendedName>
</protein>
<dbReference type="PANTHER" id="PTHR24416:SF626">
    <property type="entry name" value="PROTEIN KINASE DOMAIN-CONTAINING PROTEIN-RELATED"/>
    <property type="match status" value="1"/>
</dbReference>
<dbReference type="PRINTS" id="PR00109">
    <property type="entry name" value="TYRKINASE"/>
</dbReference>
<dbReference type="GO" id="GO:0048680">
    <property type="term" value="P:positive regulation of axon regeneration"/>
    <property type="evidence" value="ECO:0007669"/>
    <property type="project" value="UniProtKB-ARBA"/>
</dbReference>
<feature type="signal peptide" evidence="11">
    <location>
        <begin position="1"/>
        <end position="19"/>
    </location>
</feature>
<feature type="transmembrane region" description="Helical" evidence="10">
    <location>
        <begin position="50"/>
        <end position="71"/>
    </location>
</feature>
<sequence length="474" mass="54774">MKFLAVALLISVPIFYVFSNPAPSLSDSLGGETTIRIKRSVGDFFQRDKLIVFALLYAFFVVLSAFVALFYNYYSAKKKIATTIVEDPVQSENPERVSLIAGSLDSIAEIAPEQRRTNNEPEPTVECPKELLSCPIHEKMGYITYDQKFEIDKSNLKRGRLLGSGLSLHNYDPSEELIVYEELKLMCVIGKHPNVLSLIGAVTPKLGKVKQIMIVSEYIDRGDLLEFLQKRRDIFSDKLKYSEDGYERPKSSRQKLFGKKEETPIIEDSIDSLSTFDLLSFAYQIANGMEYLKNRQVVHRDLALRNILINSKKIIRIADFGLARQHKGKDYYIIQTDSKRLPIYYVAPESFDSLKFTEKSDIWSYGVCLFEIFSLGDKLYENVGDVMRYLKDGNRLQKPRYCHRDVYKFMELCWCIDPEARPRFSKCLSFFGSHLRQSAFDLLETIEQKLFDEARAQRELEEWTRIENDGKPEN</sequence>
<evidence type="ECO:0000259" key="12">
    <source>
        <dbReference type="PROSITE" id="PS50011"/>
    </source>
</evidence>
<dbReference type="PROSITE" id="PS50011">
    <property type="entry name" value="PROTEIN_KINASE_DOM"/>
    <property type="match status" value="1"/>
</dbReference>
<organism evidence="13 14">
    <name type="scientific">Caenorhabditis tropicalis</name>
    <dbReference type="NCBI Taxonomy" id="1561998"/>
    <lineage>
        <taxon>Eukaryota</taxon>
        <taxon>Metazoa</taxon>
        <taxon>Ecdysozoa</taxon>
        <taxon>Nematoda</taxon>
        <taxon>Chromadorea</taxon>
        <taxon>Rhabditida</taxon>
        <taxon>Rhabditina</taxon>
        <taxon>Rhabditomorpha</taxon>
        <taxon>Rhabditoidea</taxon>
        <taxon>Rhabditidae</taxon>
        <taxon>Peloderinae</taxon>
        <taxon>Caenorhabditis</taxon>
    </lineage>
</organism>
<dbReference type="EC" id="2.7.10.1" evidence="2"/>